<name>A0A916LHJ6_MYCTX</name>
<reference evidence="2" key="1">
    <citation type="submission" date="2015-03" db="EMBL/GenBank/DDBJ databases">
        <authorList>
            <consortium name="Pathogen Informatics"/>
        </authorList>
    </citation>
    <scope>NUCLEOTIDE SEQUENCE [LARGE SCALE GENOMIC DNA]</scope>
    <source>
        <strain evidence="2">N09902308</strain>
    </source>
</reference>
<dbReference type="AlphaFoldDB" id="A0A916LHJ6"/>
<evidence type="ECO:0000313" key="1">
    <source>
        <dbReference type="EMBL" id="CPB67500.1"/>
    </source>
</evidence>
<sequence length="73" mass="7620">MRAAACLPLSRLRTASTTCAPWAASAAAVSNPSPVLAPVMTAVRPVWSGMSAAVHLVMRAPRYALTKRGERSA</sequence>
<evidence type="ECO:0000313" key="2">
    <source>
        <dbReference type="Proteomes" id="UP000039021"/>
    </source>
</evidence>
<protein>
    <submittedName>
        <fullName evidence="1">Uncharacterized protein</fullName>
    </submittedName>
</protein>
<proteinExistence type="predicted"/>
<comment type="caution">
    <text evidence="1">The sequence shown here is derived from an EMBL/GenBank/DDBJ whole genome shotgun (WGS) entry which is preliminary data.</text>
</comment>
<accession>A0A916LHJ6</accession>
<dbReference type="EMBL" id="CSBK01004212">
    <property type="protein sequence ID" value="CPB67500.1"/>
    <property type="molecule type" value="Genomic_DNA"/>
</dbReference>
<organism evidence="1 2">
    <name type="scientific">Mycobacterium tuberculosis</name>
    <dbReference type="NCBI Taxonomy" id="1773"/>
    <lineage>
        <taxon>Bacteria</taxon>
        <taxon>Bacillati</taxon>
        <taxon>Actinomycetota</taxon>
        <taxon>Actinomycetes</taxon>
        <taxon>Mycobacteriales</taxon>
        <taxon>Mycobacteriaceae</taxon>
        <taxon>Mycobacterium</taxon>
        <taxon>Mycobacterium tuberculosis complex</taxon>
    </lineage>
</organism>
<dbReference type="Proteomes" id="UP000039021">
    <property type="component" value="Unassembled WGS sequence"/>
</dbReference>
<gene>
    <name evidence="1" type="ORF">ERS007739_05367</name>
</gene>